<keyword evidence="2" id="KW-1133">Transmembrane helix</keyword>
<protein>
    <recommendedName>
        <fullName evidence="5">Chain length determinant protein</fullName>
    </recommendedName>
</protein>
<feature type="coiled-coil region" evidence="1">
    <location>
        <begin position="99"/>
        <end position="126"/>
    </location>
</feature>
<organism evidence="3 4">
    <name type="scientific">Succinivibrio dextrinosolvens</name>
    <dbReference type="NCBI Taxonomy" id="83771"/>
    <lineage>
        <taxon>Bacteria</taxon>
        <taxon>Pseudomonadati</taxon>
        <taxon>Pseudomonadota</taxon>
        <taxon>Gammaproteobacteria</taxon>
        <taxon>Aeromonadales</taxon>
        <taxon>Succinivibrionaceae</taxon>
        <taxon>Succinivibrio</taxon>
    </lineage>
</organism>
<keyword evidence="2" id="KW-0472">Membrane</keyword>
<keyword evidence="4" id="KW-1185">Reference proteome</keyword>
<keyword evidence="1" id="KW-0175">Coiled coil</keyword>
<gene>
    <name evidence="3" type="ORF">SAMN04487865_10413</name>
</gene>
<feature type="transmembrane region" description="Helical" evidence="2">
    <location>
        <begin position="25"/>
        <end position="43"/>
    </location>
</feature>
<name>A0A662ZAK8_9GAMM</name>
<dbReference type="AlphaFoldDB" id="A0A662ZAK8"/>
<feature type="transmembrane region" description="Helical" evidence="2">
    <location>
        <begin position="315"/>
        <end position="337"/>
    </location>
</feature>
<dbReference type="RefSeq" id="WP_074841090.1">
    <property type="nucleotide sequence ID" value="NZ_CP047056.1"/>
</dbReference>
<evidence type="ECO:0000256" key="2">
    <source>
        <dbReference type="SAM" id="Phobius"/>
    </source>
</evidence>
<reference evidence="3 4" key="1">
    <citation type="submission" date="2016-10" db="EMBL/GenBank/DDBJ databases">
        <authorList>
            <person name="Varghese N."/>
            <person name="Submissions S."/>
        </authorList>
    </citation>
    <scope>NUCLEOTIDE SEQUENCE [LARGE SCALE GENOMIC DNA]</scope>
    <source>
        <strain evidence="3 4">22B</strain>
    </source>
</reference>
<evidence type="ECO:0008006" key="5">
    <source>
        <dbReference type="Google" id="ProtNLM"/>
    </source>
</evidence>
<evidence type="ECO:0000313" key="3">
    <source>
        <dbReference type="EMBL" id="SFK23057.1"/>
    </source>
</evidence>
<dbReference type="EMBL" id="FOSF01000041">
    <property type="protein sequence ID" value="SFK23057.1"/>
    <property type="molecule type" value="Genomic_DNA"/>
</dbReference>
<evidence type="ECO:0000256" key="1">
    <source>
        <dbReference type="SAM" id="Coils"/>
    </source>
</evidence>
<dbReference type="OrthoDB" id="2168082at2"/>
<evidence type="ECO:0000313" key="4">
    <source>
        <dbReference type="Proteomes" id="UP000243374"/>
    </source>
</evidence>
<proteinExistence type="predicted"/>
<sequence>MNDNIEDIEIDLVRLFKYLLSKYKIHLILAVIFSLLFFSYKFYKFEFSEVPLEEINKLFTIEKVTNLPNGQKKTEKEKVNYKLYKQNFYAKQSEYETALKGIEFQRQKLESEISNLRLEEQKQNEYLKSSILYNLPDSADSYQRDYIFVCTDKLANKKEQADEAPVIDFAKEYISRKELVEDISKHLNIPVNISYLQINELITLRKISKNAFVISTKGNSTSDVEYLKDKVEHFDQKLNSIFRNEYQISYTQSYIGYIDSTFLSQLKINADNRLRDIVSKIENKKNEIANLQEPAPFEEKLIDLSTYKYISYIKFALIGIAAGIFISLCIFGCMYLFDGNLKDSDYLQKIFEIKKIACIHDGDFLPKNSNEEKKLSQAVEFLCKDKSKLSIVSTLNFDDIQEAVKIVENVLQGSKTEVVIRQPFEIKDITVCDAVLILEKLDITDVDTAISEIKFLKDINCNIIGIAYA</sequence>
<dbReference type="Proteomes" id="UP000243374">
    <property type="component" value="Unassembled WGS sequence"/>
</dbReference>
<keyword evidence="2" id="KW-0812">Transmembrane</keyword>
<accession>A0A662ZAK8</accession>